<dbReference type="EMBL" id="PDCK01000042">
    <property type="protein sequence ID" value="PRQ39716.1"/>
    <property type="molecule type" value="Genomic_DNA"/>
</dbReference>
<comment type="caution">
    <text evidence="1">The sequence shown here is derived from an EMBL/GenBank/DDBJ whole genome shotgun (WGS) entry which is preliminary data.</text>
</comment>
<dbReference type="Proteomes" id="UP000238479">
    <property type="component" value="Chromosome 4"/>
</dbReference>
<evidence type="ECO:0000313" key="1">
    <source>
        <dbReference type="EMBL" id="PRQ39716.1"/>
    </source>
</evidence>
<keyword evidence="1" id="KW-0378">Hydrolase</keyword>
<protein>
    <submittedName>
        <fullName evidence="1">Putative separase</fullName>
        <ecNumber evidence="1">3.4.22.49</ecNumber>
    </submittedName>
</protein>
<name>A0A2P6QZY5_ROSCH</name>
<keyword evidence="2" id="KW-1185">Reference proteome</keyword>
<accession>A0A2P6QZY5</accession>
<sequence>MQLLLGKGRDRDEEAAKKWVCRWGLQGSTGIDDIIPEYRIIMEGLHLSEPGGVNLISLDRRLQQFVKKLETVWFGSSKYVLLGEWSSCNVVKSANEKLRKKLEKKPTNLKVLIGTSTDALKEKTFLSQLYSSGMKELTPWALKQIQEEV</sequence>
<evidence type="ECO:0000313" key="2">
    <source>
        <dbReference type="Proteomes" id="UP000238479"/>
    </source>
</evidence>
<dbReference type="GO" id="GO:0016787">
    <property type="term" value="F:hydrolase activity"/>
    <property type="evidence" value="ECO:0007669"/>
    <property type="project" value="UniProtKB-KW"/>
</dbReference>
<dbReference type="Gramene" id="PRQ39716">
    <property type="protein sequence ID" value="PRQ39716"/>
    <property type="gene ID" value="RchiOBHm_Chr4g0428251"/>
</dbReference>
<organism evidence="1 2">
    <name type="scientific">Rosa chinensis</name>
    <name type="common">China rose</name>
    <dbReference type="NCBI Taxonomy" id="74649"/>
    <lineage>
        <taxon>Eukaryota</taxon>
        <taxon>Viridiplantae</taxon>
        <taxon>Streptophyta</taxon>
        <taxon>Embryophyta</taxon>
        <taxon>Tracheophyta</taxon>
        <taxon>Spermatophyta</taxon>
        <taxon>Magnoliopsida</taxon>
        <taxon>eudicotyledons</taxon>
        <taxon>Gunneridae</taxon>
        <taxon>Pentapetalae</taxon>
        <taxon>rosids</taxon>
        <taxon>fabids</taxon>
        <taxon>Rosales</taxon>
        <taxon>Rosaceae</taxon>
        <taxon>Rosoideae</taxon>
        <taxon>Rosoideae incertae sedis</taxon>
        <taxon>Rosa</taxon>
    </lineage>
</organism>
<reference evidence="1 2" key="1">
    <citation type="journal article" date="2018" name="Nat. Genet.">
        <title>The Rosa genome provides new insights in the design of modern roses.</title>
        <authorList>
            <person name="Bendahmane M."/>
        </authorList>
    </citation>
    <scope>NUCLEOTIDE SEQUENCE [LARGE SCALE GENOMIC DNA]</scope>
    <source>
        <strain evidence="2">cv. Old Blush</strain>
    </source>
</reference>
<dbReference type="AlphaFoldDB" id="A0A2P6QZY5"/>
<dbReference type="EC" id="3.4.22.49" evidence="1"/>
<dbReference type="STRING" id="74649.A0A2P6QZY5"/>
<proteinExistence type="predicted"/>
<gene>
    <name evidence="1" type="ORF">RchiOBHm_Chr4g0428251</name>
</gene>